<gene>
    <name evidence="2" type="ORF">JDV02_003548</name>
</gene>
<dbReference type="KEGG" id="ptkz:JDV02_003548"/>
<dbReference type="EMBL" id="CP086355">
    <property type="protein sequence ID" value="UNI17173.1"/>
    <property type="molecule type" value="Genomic_DNA"/>
</dbReference>
<dbReference type="OrthoDB" id="4940565at2759"/>
<dbReference type="GeneID" id="72065505"/>
<accession>A0A9Q8QD23</accession>
<name>A0A9Q8QD23_9HYPO</name>
<dbReference type="RefSeq" id="XP_047840654.1">
    <property type="nucleotide sequence ID" value="XM_047984680.1"/>
</dbReference>
<reference evidence="2" key="1">
    <citation type="submission" date="2021-11" db="EMBL/GenBank/DDBJ databases">
        <title>Purpureocillium_takamizusanense_genome.</title>
        <authorList>
            <person name="Nguyen N.-H."/>
        </authorList>
    </citation>
    <scope>NUCLEOTIDE SEQUENCE</scope>
    <source>
        <strain evidence="2">PT3</strain>
    </source>
</reference>
<evidence type="ECO:0000313" key="2">
    <source>
        <dbReference type="EMBL" id="UNI17173.1"/>
    </source>
</evidence>
<dbReference type="SUPFAM" id="SSF52309">
    <property type="entry name" value="N-(deoxy)ribosyltransferase-like"/>
    <property type="match status" value="1"/>
</dbReference>
<sequence length="214" mass="24324">MLFLKQALSLVLASTLAISVYGAPVEANDKDIAYALAEAPNGHSEIHSIEKRSPPTELEITAYLTNVTQNNDIRSKIVFWSGVSIEESQRFARSHGRYTLEMLIEEKTEWAPYQTSQEYKGYWPSWDEALRNFWDPASKALAELCINDVYVYLTQERADEQCGPNCTRVWFRKEKPALLRSLHSTDNPRVRSIKKFIKAGTGSEYEGDINSLLG</sequence>
<keyword evidence="1" id="KW-0732">Signal</keyword>
<dbReference type="Proteomes" id="UP000829364">
    <property type="component" value="Chromosome 2"/>
</dbReference>
<feature type="signal peptide" evidence="1">
    <location>
        <begin position="1"/>
        <end position="22"/>
    </location>
</feature>
<dbReference type="AlphaFoldDB" id="A0A9Q8QD23"/>
<feature type="chain" id="PRO_5040288402" evidence="1">
    <location>
        <begin position="23"/>
        <end position="214"/>
    </location>
</feature>
<proteinExistence type="predicted"/>
<protein>
    <submittedName>
        <fullName evidence="2">Uncharacterized protein</fullName>
    </submittedName>
</protein>
<evidence type="ECO:0000313" key="3">
    <source>
        <dbReference type="Proteomes" id="UP000829364"/>
    </source>
</evidence>
<evidence type="ECO:0000256" key="1">
    <source>
        <dbReference type="SAM" id="SignalP"/>
    </source>
</evidence>
<organism evidence="2 3">
    <name type="scientific">Purpureocillium takamizusanense</name>
    <dbReference type="NCBI Taxonomy" id="2060973"/>
    <lineage>
        <taxon>Eukaryota</taxon>
        <taxon>Fungi</taxon>
        <taxon>Dikarya</taxon>
        <taxon>Ascomycota</taxon>
        <taxon>Pezizomycotina</taxon>
        <taxon>Sordariomycetes</taxon>
        <taxon>Hypocreomycetidae</taxon>
        <taxon>Hypocreales</taxon>
        <taxon>Ophiocordycipitaceae</taxon>
        <taxon>Purpureocillium</taxon>
    </lineage>
</organism>
<keyword evidence="3" id="KW-1185">Reference proteome</keyword>